<organism evidence="1">
    <name type="scientific">Wolbachia endosymbiont of Armadillidium arcangelii</name>
    <dbReference type="NCBI Taxonomy" id="3158571"/>
    <lineage>
        <taxon>Bacteria</taxon>
        <taxon>Pseudomonadati</taxon>
        <taxon>Pseudomonadota</taxon>
        <taxon>Alphaproteobacteria</taxon>
        <taxon>Rickettsiales</taxon>
        <taxon>Anaplasmataceae</taxon>
        <taxon>Wolbachieae</taxon>
        <taxon>Wolbachia</taxon>
    </lineage>
</organism>
<protein>
    <submittedName>
        <fullName evidence="1">Uncharacterized protein</fullName>
    </submittedName>
</protein>
<name>A0AAU7Q396_9RICK</name>
<reference evidence="1" key="1">
    <citation type="submission" date="2024-06" db="EMBL/GenBank/DDBJ databases">
        <authorList>
            <person name="Dussert Y."/>
            <person name="Peccoud J."/>
            <person name="Pigeault R."/>
        </authorList>
    </citation>
    <scope>NUCLEOTIDE SEQUENCE</scope>
    <source>
        <strain evidence="1">WArc</strain>
    </source>
</reference>
<evidence type="ECO:0000313" key="1">
    <source>
        <dbReference type="EMBL" id="XBS67454.1"/>
    </source>
</evidence>
<proteinExistence type="predicted"/>
<accession>A0AAU7Q396</accession>
<dbReference type="EMBL" id="CP157942">
    <property type="protein sequence ID" value="XBS67454.1"/>
    <property type="molecule type" value="Genomic_DNA"/>
</dbReference>
<dbReference type="AlphaFoldDB" id="A0AAU7Q396"/>
<gene>
    <name evidence="1" type="ORF">ABLO99_01940</name>
</gene>
<sequence length="69" mass="8345">MVESIRKQDKKLDTNNIKEGFYEYKESSYRTQWKIAFEQSQYLEQNKNKPRAQLLNLNIETTSCNKRII</sequence>
<dbReference type="RefSeq" id="WP_047759273.1">
    <property type="nucleotide sequence ID" value="NZ_CP157942.1"/>
</dbReference>